<reference evidence="2 3" key="1">
    <citation type="submission" date="2016-10" db="EMBL/GenBank/DDBJ databases">
        <authorList>
            <person name="de Groot N.N."/>
        </authorList>
    </citation>
    <scope>NUCLEOTIDE SEQUENCE [LARGE SCALE GENOMIC DNA]</scope>
    <source>
        <strain evidence="2 3">DSM 25186</strain>
    </source>
</reference>
<dbReference type="AlphaFoldDB" id="A0A1G9KDZ8"/>
<dbReference type="InterPro" id="IPR026444">
    <property type="entry name" value="Secre_tail"/>
</dbReference>
<evidence type="ECO:0000256" key="1">
    <source>
        <dbReference type="SAM" id="SignalP"/>
    </source>
</evidence>
<gene>
    <name evidence="2" type="ORF">SAMN05421823_106131</name>
</gene>
<dbReference type="CDD" id="cd12105">
    <property type="entry name" value="HmuY"/>
    <property type="match status" value="2"/>
</dbReference>
<proteinExistence type="predicted"/>
<dbReference type="InterPro" id="IPR025921">
    <property type="entry name" value="HmuY"/>
</dbReference>
<sequence>MQKPILLALGLLAAGPLTAQTVTDTVSIGAGYANQVYYSLSEGPVHTAPTTNWDLAFQANLYGAAIRANHVGGVEVYDPGVDASAWATVLDTNEADTWTAYYNADTAWETGAFDAAGWYTYQGSGLVIGTKVFALKLGDGRYKKLLIDGITNGGSDPAYAIVFRYADVDGSNEVVDTLVKPDYATQNFIYYSLADGAVVAQEPADRATWDLVFTQYLADLGGMPYPVTGVLHNYIAAAPYGGSGTPPNVLVAEVSDVAVEEASDSGQTYASAINTIGYDWKAFNMTKFTYDAVDSLSYFVRAMDGQVYHVAFTGFGGSADGTFIFTKTLMRTTAADDRPGQSSLRLSVYPNPTASSAVTVAYAATEATATLQLHDVLGREVWSGSVTGPTALGTYTLPSLPLRAGTYLLSMQSGTHRVSQRVVLTP</sequence>
<organism evidence="2 3">
    <name type="scientific">Catalinimonas alkaloidigena</name>
    <dbReference type="NCBI Taxonomy" id="1075417"/>
    <lineage>
        <taxon>Bacteria</taxon>
        <taxon>Pseudomonadati</taxon>
        <taxon>Bacteroidota</taxon>
        <taxon>Cytophagia</taxon>
        <taxon>Cytophagales</taxon>
        <taxon>Catalimonadaceae</taxon>
        <taxon>Catalinimonas</taxon>
    </lineage>
</organism>
<accession>A0A1G9KDZ8</accession>
<feature type="chain" id="PRO_5011592171" evidence="1">
    <location>
        <begin position="20"/>
        <end position="426"/>
    </location>
</feature>
<dbReference type="EMBL" id="FNFO01000006">
    <property type="protein sequence ID" value="SDL47829.1"/>
    <property type="molecule type" value="Genomic_DNA"/>
</dbReference>
<dbReference type="Proteomes" id="UP000198510">
    <property type="component" value="Unassembled WGS sequence"/>
</dbReference>
<keyword evidence="1" id="KW-0732">Signal</keyword>
<dbReference type="OrthoDB" id="870410at2"/>
<name>A0A1G9KDZ8_9BACT</name>
<evidence type="ECO:0000313" key="2">
    <source>
        <dbReference type="EMBL" id="SDL47829.1"/>
    </source>
</evidence>
<dbReference type="NCBIfam" id="TIGR04183">
    <property type="entry name" value="Por_Secre_tail"/>
    <property type="match status" value="1"/>
</dbReference>
<dbReference type="RefSeq" id="WP_089683823.1">
    <property type="nucleotide sequence ID" value="NZ_FNFO01000006.1"/>
</dbReference>
<feature type="signal peptide" evidence="1">
    <location>
        <begin position="1"/>
        <end position="19"/>
    </location>
</feature>
<keyword evidence="3" id="KW-1185">Reference proteome</keyword>
<protein>
    <submittedName>
        <fullName evidence="2">Por secretion system C-terminal sorting domain-containing protein</fullName>
    </submittedName>
</protein>
<dbReference type="STRING" id="1075417.SAMN05421823_106131"/>
<evidence type="ECO:0000313" key="3">
    <source>
        <dbReference type="Proteomes" id="UP000198510"/>
    </source>
</evidence>